<dbReference type="SUPFAM" id="SSF55174">
    <property type="entry name" value="Alpha-L RNA-binding motif"/>
    <property type="match status" value="1"/>
</dbReference>
<dbReference type="AlphaFoldDB" id="A0A916YQC0"/>
<feature type="short sequence motif" description="'HIGH' region" evidence="11">
    <location>
        <begin position="37"/>
        <end position="46"/>
    </location>
</feature>
<comment type="subcellular location">
    <subcellularLocation>
        <location evidence="1 11">Cytoplasm</location>
    </subcellularLocation>
</comment>
<comment type="subunit">
    <text evidence="11">Homodimer.</text>
</comment>
<dbReference type="InterPro" id="IPR014729">
    <property type="entry name" value="Rossmann-like_a/b/a_fold"/>
</dbReference>
<dbReference type="HAMAP" id="MF_02006">
    <property type="entry name" value="Tyr_tRNA_synth_type1"/>
    <property type="match status" value="1"/>
</dbReference>
<evidence type="ECO:0000256" key="10">
    <source>
        <dbReference type="ARBA" id="ARBA00060965"/>
    </source>
</evidence>
<proteinExistence type="inferred from homology"/>
<dbReference type="Pfam" id="PF00579">
    <property type="entry name" value="tRNA-synt_1b"/>
    <property type="match status" value="1"/>
</dbReference>
<evidence type="ECO:0000256" key="5">
    <source>
        <dbReference type="ARBA" id="ARBA00022840"/>
    </source>
</evidence>
<keyword evidence="4 11" id="KW-0547">Nucleotide-binding</keyword>
<dbReference type="Pfam" id="PF22421">
    <property type="entry name" value="SYY_C-terminal"/>
    <property type="match status" value="1"/>
</dbReference>
<dbReference type="GO" id="GO:0006437">
    <property type="term" value="P:tyrosyl-tRNA aminoacylation"/>
    <property type="evidence" value="ECO:0007669"/>
    <property type="project" value="UniProtKB-UniRule"/>
</dbReference>
<dbReference type="InterPro" id="IPR036986">
    <property type="entry name" value="S4_RNA-bd_sf"/>
</dbReference>
<dbReference type="RefSeq" id="WP_188765737.1">
    <property type="nucleotide sequence ID" value="NZ_BMKK01000003.1"/>
</dbReference>
<evidence type="ECO:0000256" key="12">
    <source>
        <dbReference type="PROSITE-ProRule" id="PRU00182"/>
    </source>
</evidence>
<evidence type="ECO:0000256" key="2">
    <source>
        <dbReference type="ARBA" id="ARBA00022490"/>
    </source>
</evidence>
<dbReference type="PROSITE" id="PS50889">
    <property type="entry name" value="S4"/>
    <property type="match status" value="1"/>
</dbReference>
<comment type="caution">
    <text evidence="14">The sequence shown here is derived from an EMBL/GenBank/DDBJ whole genome shotgun (WGS) entry which is preliminary data.</text>
</comment>
<keyword evidence="2 11" id="KW-0963">Cytoplasm</keyword>
<comment type="similarity">
    <text evidence="10 11">Belongs to the class-I aminoacyl-tRNA synthetase family. TyrS type 1 subfamily.</text>
</comment>
<dbReference type="InterPro" id="IPR001412">
    <property type="entry name" value="aa-tRNA-synth_I_CS"/>
</dbReference>
<evidence type="ECO:0000256" key="6">
    <source>
        <dbReference type="ARBA" id="ARBA00022884"/>
    </source>
</evidence>
<evidence type="ECO:0000259" key="13">
    <source>
        <dbReference type="Pfam" id="PF22421"/>
    </source>
</evidence>
<evidence type="ECO:0000256" key="3">
    <source>
        <dbReference type="ARBA" id="ARBA00022598"/>
    </source>
</evidence>
<dbReference type="EC" id="6.1.1.1" evidence="11"/>
<dbReference type="Gene3D" id="1.10.240.10">
    <property type="entry name" value="Tyrosyl-Transfer RNA Synthetase"/>
    <property type="match status" value="1"/>
</dbReference>
<dbReference type="Proteomes" id="UP000609064">
    <property type="component" value="Unassembled WGS sequence"/>
</dbReference>
<feature type="domain" description="Tyrosine--tRNA ligase SYY-like C-terminal" evidence="13">
    <location>
        <begin position="350"/>
        <end position="435"/>
    </location>
</feature>
<dbReference type="GO" id="GO:0042803">
    <property type="term" value="F:protein homodimerization activity"/>
    <property type="evidence" value="ECO:0007669"/>
    <property type="project" value="UniProtKB-ARBA"/>
</dbReference>
<evidence type="ECO:0000256" key="4">
    <source>
        <dbReference type="ARBA" id="ARBA00022741"/>
    </source>
</evidence>
<evidence type="ECO:0000256" key="7">
    <source>
        <dbReference type="ARBA" id="ARBA00022917"/>
    </source>
</evidence>
<sequence>MNFIEELRWRGMLQDAMPGTEEQLNKEMTAGYIGFDPTAKSLHIGNLATIMLLKHFQLAGHKPYALVGGATGMVGDPSGKSAERQFLSEEVLKANQDGIRNQLVKFLDFDCGANSAEMVNNYDWFKEIGFLEFLREVGKYLTVNYMMSKDSVKNRLTTGISFTEFSYQLLQGYDFYWLYKNKNVRLQMGGSDQWGNITTGTELIRRKEAAIVGDVEDENVTHKAFALTTPLMTKADGQKMGKTAGGETIWLDANLTSPYQFYQFWLGQDDRDVPKLLRVFTLFSKEEIESIEAQHAEAPHLRIAQKALAKDVTSRVHGEEQYELAVKASEVLFGKGTLETLQSLDEATFTSVFDGVPTTEISQEAWAGCASVLDLISVTTNNEVYASKGEARRAMQGNAVSINKVKITDEKLPVAELQLLQGKYLLVGKGKKNHIVKIVE</sequence>
<dbReference type="EMBL" id="BMKK01000003">
    <property type="protein sequence ID" value="GGD54302.1"/>
    <property type="molecule type" value="Genomic_DNA"/>
</dbReference>
<evidence type="ECO:0000256" key="8">
    <source>
        <dbReference type="ARBA" id="ARBA00023146"/>
    </source>
</evidence>
<reference evidence="14" key="1">
    <citation type="journal article" date="2014" name="Int. J. Syst. Evol. Microbiol.">
        <title>Complete genome sequence of Corynebacterium casei LMG S-19264T (=DSM 44701T), isolated from a smear-ripened cheese.</title>
        <authorList>
            <consortium name="US DOE Joint Genome Institute (JGI-PGF)"/>
            <person name="Walter F."/>
            <person name="Albersmeier A."/>
            <person name="Kalinowski J."/>
            <person name="Ruckert C."/>
        </authorList>
    </citation>
    <scope>NUCLEOTIDE SEQUENCE</scope>
    <source>
        <strain evidence="14">CGMCC 1.15958</strain>
    </source>
</reference>
<feature type="binding site" evidence="11">
    <location>
        <position position="171"/>
    </location>
    <ligand>
        <name>L-tyrosine</name>
        <dbReference type="ChEBI" id="CHEBI:58315"/>
    </ligand>
</feature>
<feature type="binding site" evidence="11">
    <location>
        <position position="242"/>
    </location>
    <ligand>
        <name>ATP</name>
        <dbReference type="ChEBI" id="CHEBI:30616"/>
    </ligand>
</feature>
<dbReference type="GO" id="GO:0004831">
    <property type="term" value="F:tyrosine-tRNA ligase activity"/>
    <property type="evidence" value="ECO:0007669"/>
    <property type="project" value="UniProtKB-UniRule"/>
</dbReference>
<evidence type="ECO:0000313" key="15">
    <source>
        <dbReference type="Proteomes" id="UP000609064"/>
    </source>
</evidence>
<dbReference type="PROSITE" id="PS00178">
    <property type="entry name" value="AA_TRNA_LIGASE_I"/>
    <property type="match status" value="1"/>
</dbReference>
<keyword evidence="5 11" id="KW-0067">ATP-binding</keyword>
<evidence type="ECO:0000256" key="11">
    <source>
        <dbReference type="HAMAP-Rule" id="MF_02006"/>
    </source>
</evidence>
<accession>A0A916YQC0</accession>
<keyword evidence="7 11" id="KW-0648">Protein biosynthesis</keyword>
<dbReference type="PRINTS" id="PR01040">
    <property type="entry name" value="TRNASYNTHTYR"/>
</dbReference>
<dbReference type="CDD" id="cd00805">
    <property type="entry name" value="TyrRS_core"/>
    <property type="match status" value="1"/>
</dbReference>
<keyword evidence="6 12" id="KW-0694">RNA-binding</keyword>
<feature type="binding site" evidence="11">
    <location>
        <position position="167"/>
    </location>
    <ligand>
        <name>L-tyrosine</name>
        <dbReference type="ChEBI" id="CHEBI:58315"/>
    </ligand>
</feature>
<dbReference type="SUPFAM" id="SSF52374">
    <property type="entry name" value="Nucleotidylyl transferase"/>
    <property type="match status" value="1"/>
</dbReference>
<dbReference type="GO" id="GO:0005524">
    <property type="term" value="F:ATP binding"/>
    <property type="evidence" value="ECO:0007669"/>
    <property type="project" value="UniProtKB-UniRule"/>
</dbReference>
<dbReference type="Gene3D" id="3.40.50.620">
    <property type="entry name" value="HUPs"/>
    <property type="match status" value="1"/>
</dbReference>
<evidence type="ECO:0000256" key="1">
    <source>
        <dbReference type="ARBA" id="ARBA00004496"/>
    </source>
</evidence>
<evidence type="ECO:0000313" key="14">
    <source>
        <dbReference type="EMBL" id="GGD54302.1"/>
    </source>
</evidence>
<dbReference type="InterPro" id="IPR054608">
    <property type="entry name" value="SYY-like_C"/>
</dbReference>
<dbReference type="GO" id="GO:0005829">
    <property type="term" value="C:cytosol"/>
    <property type="evidence" value="ECO:0007669"/>
    <property type="project" value="TreeGrafter"/>
</dbReference>
<dbReference type="Gene3D" id="3.10.290.10">
    <property type="entry name" value="RNA-binding S4 domain"/>
    <property type="match status" value="1"/>
</dbReference>
<organism evidence="14 15">
    <name type="scientific">Emticicia aquatilis</name>
    <dbReference type="NCBI Taxonomy" id="1537369"/>
    <lineage>
        <taxon>Bacteria</taxon>
        <taxon>Pseudomonadati</taxon>
        <taxon>Bacteroidota</taxon>
        <taxon>Cytophagia</taxon>
        <taxon>Cytophagales</taxon>
        <taxon>Leadbetterellaceae</taxon>
        <taxon>Emticicia</taxon>
    </lineage>
</organism>
<dbReference type="GO" id="GO:0003723">
    <property type="term" value="F:RNA binding"/>
    <property type="evidence" value="ECO:0007669"/>
    <property type="project" value="UniProtKB-KW"/>
</dbReference>
<dbReference type="PANTHER" id="PTHR11766:SF0">
    <property type="entry name" value="TYROSINE--TRNA LIGASE, MITOCHONDRIAL"/>
    <property type="match status" value="1"/>
</dbReference>
<feature type="short sequence motif" description="'KMSKS' region" evidence="11">
    <location>
        <begin position="239"/>
        <end position="243"/>
    </location>
</feature>
<keyword evidence="15" id="KW-1185">Reference proteome</keyword>
<protein>
    <recommendedName>
        <fullName evidence="11">Tyrosine--tRNA ligase</fullName>
        <ecNumber evidence="11">6.1.1.1</ecNumber>
    </recommendedName>
    <alternativeName>
        <fullName evidence="11">Tyrosyl-tRNA synthetase</fullName>
        <shortName evidence="11">TyrRS</shortName>
    </alternativeName>
</protein>
<keyword evidence="8 11" id="KW-0030">Aminoacyl-tRNA synthetase</keyword>
<dbReference type="InterPro" id="IPR024088">
    <property type="entry name" value="Tyr-tRNA-ligase_bac-type"/>
</dbReference>
<dbReference type="FunFam" id="1.10.240.10:FF:000001">
    <property type="entry name" value="Tyrosine--tRNA ligase"/>
    <property type="match status" value="1"/>
</dbReference>
<keyword evidence="3 11" id="KW-0436">Ligase</keyword>
<dbReference type="InterPro" id="IPR002307">
    <property type="entry name" value="Tyr-tRNA-ligase"/>
</dbReference>
<gene>
    <name evidence="11 14" type="primary">tyrS</name>
    <name evidence="14" type="ORF">GCM10011514_18060</name>
</gene>
<dbReference type="FunFam" id="3.40.50.620:FF:000008">
    <property type="entry name" value="Tyrosine--tRNA ligase"/>
    <property type="match status" value="1"/>
</dbReference>
<dbReference type="InterPro" id="IPR002305">
    <property type="entry name" value="aa-tRNA-synth_Ic"/>
</dbReference>
<comment type="catalytic activity">
    <reaction evidence="9 11">
        <text>tRNA(Tyr) + L-tyrosine + ATP = L-tyrosyl-tRNA(Tyr) + AMP + diphosphate + H(+)</text>
        <dbReference type="Rhea" id="RHEA:10220"/>
        <dbReference type="Rhea" id="RHEA-COMP:9706"/>
        <dbReference type="Rhea" id="RHEA-COMP:9707"/>
        <dbReference type="ChEBI" id="CHEBI:15378"/>
        <dbReference type="ChEBI" id="CHEBI:30616"/>
        <dbReference type="ChEBI" id="CHEBI:33019"/>
        <dbReference type="ChEBI" id="CHEBI:58315"/>
        <dbReference type="ChEBI" id="CHEBI:78442"/>
        <dbReference type="ChEBI" id="CHEBI:78536"/>
        <dbReference type="ChEBI" id="CHEBI:456215"/>
        <dbReference type="EC" id="6.1.1.1"/>
    </reaction>
</comment>
<evidence type="ECO:0000256" key="9">
    <source>
        <dbReference type="ARBA" id="ARBA00048248"/>
    </source>
</evidence>
<comment type="function">
    <text evidence="11">Catalyzes the attachment of tyrosine to tRNA(Tyr) in a two-step reaction: tyrosine is first activated by ATP to form Tyr-AMP and then transferred to the acceptor end of tRNA(Tyr).</text>
</comment>
<dbReference type="PANTHER" id="PTHR11766">
    <property type="entry name" value="TYROSYL-TRNA SYNTHETASE"/>
    <property type="match status" value="1"/>
</dbReference>
<dbReference type="InterPro" id="IPR024107">
    <property type="entry name" value="Tyr-tRNA-ligase_bac_1"/>
</dbReference>
<name>A0A916YQC0_9BACT</name>
<reference evidence="14" key="2">
    <citation type="submission" date="2020-09" db="EMBL/GenBank/DDBJ databases">
        <authorList>
            <person name="Sun Q."/>
            <person name="Zhou Y."/>
        </authorList>
    </citation>
    <scope>NUCLEOTIDE SEQUENCE</scope>
    <source>
        <strain evidence="14">CGMCC 1.15958</strain>
    </source>
</reference>
<dbReference type="NCBIfam" id="TIGR00234">
    <property type="entry name" value="tyrS"/>
    <property type="match status" value="1"/>
</dbReference>
<feature type="binding site" evidence="11">
    <location>
        <position position="32"/>
    </location>
    <ligand>
        <name>L-tyrosine</name>
        <dbReference type="ChEBI" id="CHEBI:58315"/>
    </ligand>
</feature>